<protein>
    <submittedName>
        <fullName evidence="1">Uncharacterized protein</fullName>
    </submittedName>
</protein>
<sequence>MLKDIVTEFSLWDVVIGREDNLLEECSSILKLILYERKNIYTFKSFLKNRFLKNSRDEEILSAPPILKRKSYILYWI</sequence>
<organism evidence="1 2">
    <name type="scientific">Methanothermococcus okinawensis</name>
    <dbReference type="NCBI Taxonomy" id="155863"/>
    <lineage>
        <taxon>Archaea</taxon>
        <taxon>Methanobacteriati</taxon>
        <taxon>Methanobacteriota</taxon>
        <taxon>Methanomada group</taxon>
        <taxon>Methanococci</taxon>
        <taxon>Methanococcales</taxon>
        <taxon>Methanococcaceae</taxon>
        <taxon>Methanothermococcus</taxon>
    </lineage>
</organism>
<comment type="caution">
    <text evidence="1">The sequence shown here is derived from an EMBL/GenBank/DDBJ whole genome shotgun (WGS) entry which is preliminary data.</text>
</comment>
<accession>A0A832ZBD4</accession>
<dbReference type="Proteomes" id="UP000643554">
    <property type="component" value="Unassembled WGS sequence"/>
</dbReference>
<dbReference type="EMBL" id="DQUI01000066">
    <property type="protein sequence ID" value="HIP84598.1"/>
    <property type="molecule type" value="Genomic_DNA"/>
</dbReference>
<evidence type="ECO:0000313" key="2">
    <source>
        <dbReference type="Proteomes" id="UP000643554"/>
    </source>
</evidence>
<reference evidence="1" key="1">
    <citation type="journal article" date="2020" name="ISME J.">
        <title>Gammaproteobacteria mediating utilization of methyl-, sulfur- and petroleum organic compounds in deep ocean hydrothermal plumes.</title>
        <authorList>
            <person name="Zhou Z."/>
            <person name="Liu Y."/>
            <person name="Pan J."/>
            <person name="Cron B.R."/>
            <person name="Toner B.M."/>
            <person name="Anantharaman K."/>
            <person name="Breier J.A."/>
            <person name="Dick G.J."/>
            <person name="Li M."/>
        </authorList>
    </citation>
    <scope>NUCLEOTIDE SEQUENCE</scope>
    <source>
        <strain evidence="1">SZUA-1453</strain>
    </source>
</reference>
<dbReference type="AlphaFoldDB" id="A0A832ZBD4"/>
<evidence type="ECO:0000313" key="1">
    <source>
        <dbReference type="EMBL" id="HIP84598.1"/>
    </source>
</evidence>
<name>A0A832ZBD4_9EURY</name>
<gene>
    <name evidence="1" type="ORF">EYH15_03835</name>
</gene>
<proteinExistence type="predicted"/>